<dbReference type="NCBIfam" id="TIGR00219">
    <property type="entry name" value="mreC"/>
    <property type="match status" value="1"/>
</dbReference>
<name>A0ABW0VW22_9BACL</name>
<reference evidence="9" key="1">
    <citation type="journal article" date="2019" name="Int. J. Syst. Evol. Microbiol.">
        <title>The Global Catalogue of Microorganisms (GCM) 10K type strain sequencing project: providing services to taxonomists for standard genome sequencing and annotation.</title>
        <authorList>
            <consortium name="The Broad Institute Genomics Platform"/>
            <consortium name="The Broad Institute Genome Sequencing Center for Infectious Disease"/>
            <person name="Wu L."/>
            <person name="Ma J."/>
        </authorList>
    </citation>
    <scope>NUCLEOTIDE SEQUENCE [LARGE SCALE GENOMIC DNA]</scope>
    <source>
        <strain evidence="9">CGMCC 1.3240</strain>
    </source>
</reference>
<dbReference type="InterPro" id="IPR055342">
    <property type="entry name" value="MreC_beta-barrel_core"/>
</dbReference>
<proteinExistence type="inferred from homology"/>
<protein>
    <recommendedName>
        <fullName evidence="2 5">Cell shape-determining protein MreC</fullName>
    </recommendedName>
    <alternativeName>
        <fullName evidence="4 5">Cell shape protein MreC</fullName>
    </alternativeName>
</protein>
<dbReference type="Pfam" id="PF04085">
    <property type="entry name" value="MreC"/>
    <property type="match status" value="1"/>
</dbReference>
<evidence type="ECO:0000256" key="6">
    <source>
        <dbReference type="SAM" id="Coils"/>
    </source>
</evidence>
<dbReference type="Gene3D" id="2.40.10.350">
    <property type="entry name" value="Rod shape-determining protein MreC, domain 2"/>
    <property type="match status" value="1"/>
</dbReference>
<gene>
    <name evidence="8" type="primary">mreC</name>
    <name evidence="8" type="ORF">ACFPYJ_13315</name>
</gene>
<dbReference type="RefSeq" id="WP_379188637.1">
    <property type="nucleotide sequence ID" value="NZ_JBHSOW010000045.1"/>
</dbReference>
<feature type="domain" description="Rod shape-determining protein MreC beta-barrel core" evidence="7">
    <location>
        <begin position="126"/>
        <end position="283"/>
    </location>
</feature>
<organism evidence="8 9">
    <name type="scientific">Paenibacillus solisilvae</name>
    <dbReference type="NCBI Taxonomy" id="2486751"/>
    <lineage>
        <taxon>Bacteria</taxon>
        <taxon>Bacillati</taxon>
        <taxon>Bacillota</taxon>
        <taxon>Bacilli</taxon>
        <taxon>Bacillales</taxon>
        <taxon>Paenibacillaceae</taxon>
        <taxon>Paenibacillus</taxon>
    </lineage>
</organism>
<sequence>MFNWMRNRRMFVLMIVFIVFVAVMGFSIGDRKKLSWPENFVLDSSAFMQEWFYRPAGYIAGLFKDVANLHDVYKENEQLRIAAAAYARDSIKFNEIEKKNEELQEALNFTERQRSLNDYKYLIAQVVAVSTNPYDETIRINLGSKNGIRLNMAVIATQGKGGLVGIVTRVDPFYSSVMPLTELNENSTKAIAATVLGREKESFGIIESYHKETSKLTMTKIAETDKLTKGDTIITSGKGNVFPQGIVIGTVDSSQVGDFGLTYTATITPAADFNHLTEVFVVQDPEAEETGK</sequence>
<evidence type="ECO:0000313" key="8">
    <source>
        <dbReference type="EMBL" id="MFC5650083.1"/>
    </source>
</evidence>
<dbReference type="InterPro" id="IPR042177">
    <property type="entry name" value="Cell/Rod_1"/>
</dbReference>
<dbReference type="InterPro" id="IPR007221">
    <property type="entry name" value="MreC"/>
</dbReference>
<evidence type="ECO:0000256" key="2">
    <source>
        <dbReference type="ARBA" id="ARBA00013855"/>
    </source>
</evidence>
<comment type="caution">
    <text evidence="8">The sequence shown here is derived from an EMBL/GenBank/DDBJ whole genome shotgun (WGS) entry which is preliminary data.</text>
</comment>
<dbReference type="PANTHER" id="PTHR34138:SF1">
    <property type="entry name" value="CELL SHAPE-DETERMINING PROTEIN MREC"/>
    <property type="match status" value="1"/>
</dbReference>
<evidence type="ECO:0000256" key="5">
    <source>
        <dbReference type="PIRNR" id="PIRNR038471"/>
    </source>
</evidence>
<keyword evidence="9" id="KW-1185">Reference proteome</keyword>
<dbReference type="EMBL" id="JBHSOW010000045">
    <property type="protein sequence ID" value="MFC5650083.1"/>
    <property type="molecule type" value="Genomic_DNA"/>
</dbReference>
<evidence type="ECO:0000313" key="9">
    <source>
        <dbReference type="Proteomes" id="UP001596047"/>
    </source>
</evidence>
<dbReference type="InterPro" id="IPR042175">
    <property type="entry name" value="Cell/Rod_MreC_2"/>
</dbReference>
<keyword evidence="6" id="KW-0175">Coiled coil</keyword>
<accession>A0ABW0VW22</accession>
<dbReference type="PIRSF" id="PIRSF038471">
    <property type="entry name" value="MreC"/>
    <property type="match status" value="1"/>
</dbReference>
<evidence type="ECO:0000256" key="4">
    <source>
        <dbReference type="ARBA" id="ARBA00032089"/>
    </source>
</evidence>
<dbReference type="Proteomes" id="UP001596047">
    <property type="component" value="Unassembled WGS sequence"/>
</dbReference>
<keyword evidence="3 5" id="KW-0133">Cell shape</keyword>
<dbReference type="Gene3D" id="2.40.10.340">
    <property type="entry name" value="Rod shape-determining protein MreC, domain 1"/>
    <property type="match status" value="1"/>
</dbReference>
<evidence type="ECO:0000256" key="1">
    <source>
        <dbReference type="ARBA" id="ARBA00009369"/>
    </source>
</evidence>
<feature type="coiled-coil region" evidence="6">
    <location>
        <begin position="86"/>
        <end position="113"/>
    </location>
</feature>
<evidence type="ECO:0000259" key="7">
    <source>
        <dbReference type="Pfam" id="PF04085"/>
    </source>
</evidence>
<comment type="function">
    <text evidence="5">Involved in formation and maintenance of cell shape.</text>
</comment>
<evidence type="ECO:0000256" key="3">
    <source>
        <dbReference type="ARBA" id="ARBA00022960"/>
    </source>
</evidence>
<comment type="similarity">
    <text evidence="1 5">Belongs to the MreC family.</text>
</comment>
<dbReference type="PANTHER" id="PTHR34138">
    <property type="entry name" value="CELL SHAPE-DETERMINING PROTEIN MREC"/>
    <property type="match status" value="1"/>
</dbReference>